<name>A0A1J5B013_9BACT</name>
<dbReference type="GO" id="GO:0005524">
    <property type="term" value="F:ATP binding"/>
    <property type="evidence" value="ECO:0007669"/>
    <property type="project" value="UniProtKB-KW"/>
</dbReference>
<reference evidence="12 13" key="1">
    <citation type="journal article" date="2016" name="Environ. Microbiol.">
        <title>Genomic resolution of a cold subsurface aquifer community provides metabolic insights for novel microbes adapted to high CO concentrations.</title>
        <authorList>
            <person name="Probst A.J."/>
            <person name="Castelle C.J."/>
            <person name="Singh A."/>
            <person name="Brown C.T."/>
            <person name="Anantharaman K."/>
            <person name="Sharon I."/>
            <person name="Hug L.A."/>
            <person name="Burstein D."/>
            <person name="Emerson J.B."/>
            <person name="Thomas B.C."/>
            <person name="Banfield J.F."/>
        </authorList>
    </citation>
    <scope>NUCLEOTIDE SEQUENCE [LARGE SCALE GENOMIC DNA]</scope>
    <source>
        <strain evidence="12">CG2_30_44_31</strain>
    </source>
</reference>
<keyword evidence="3 10" id="KW-0436">Ligase</keyword>
<keyword evidence="5 10" id="KW-0067">ATP-binding</keyword>
<gene>
    <name evidence="10" type="primary">gatB</name>
    <name evidence="12" type="ORF">AUK18_00630</name>
</gene>
<comment type="caution">
    <text evidence="12">The sequence shown here is derived from an EMBL/GenBank/DDBJ whole genome shotgun (WGS) entry which is preliminary data.</text>
</comment>
<keyword evidence="6 10" id="KW-0648">Protein biosynthesis</keyword>
<dbReference type="InterPro" id="IPR003789">
    <property type="entry name" value="Asn/Gln_tRNA_amidoTrase-B-like"/>
</dbReference>
<comment type="similarity">
    <text evidence="1 10">Belongs to the GatB/GatE family. GatB subfamily.</text>
</comment>
<dbReference type="InterPro" id="IPR017959">
    <property type="entry name" value="Asn/Gln-tRNA_amidoTrfase_suB/E"/>
</dbReference>
<evidence type="ECO:0000256" key="1">
    <source>
        <dbReference type="ARBA" id="ARBA00005306"/>
    </source>
</evidence>
<keyword evidence="4 10" id="KW-0547">Nucleotide-binding</keyword>
<dbReference type="AlphaFoldDB" id="A0A1J5B013"/>
<evidence type="ECO:0000256" key="7">
    <source>
        <dbReference type="ARBA" id="ARBA00024799"/>
    </source>
</evidence>
<organism evidence="12 13">
    <name type="scientific">Candidatus Beckwithbacteria bacterium CG2_30_44_31</name>
    <dbReference type="NCBI Taxonomy" id="1805035"/>
    <lineage>
        <taxon>Bacteria</taxon>
        <taxon>Candidatus Beckwithiibacteriota</taxon>
    </lineage>
</organism>
<accession>A0A1J5B013</accession>
<dbReference type="PANTHER" id="PTHR11659:SF0">
    <property type="entry name" value="GLUTAMYL-TRNA(GLN) AMIDOTRANSFERASE SUBUNIT B, MITOCHONDRIAL"/>
    <property type="match status" value="1"/>
</dbReference>
<dbReference type="Pfam" id="PF02934">
    <property type="entry name" value="GatB_N"/>
    <property type="match status" value="1"/>
</dbReference>
<evidence type="ECO:0000256" key="9">
    <source>
        <dbReference type="ARBA" id="ARBA00047913"/>
    </source>
</evidence>
<evidence type="ECO:0000256" key="6">
    <source>
        <dbReference type="ARBA" id="ARBA00022917"/>
    </source>
</evidence>
<dbReference type="Proteomes" id="UP000183605">
    <property type="component" value="Unassembled WGS sequence"/>
</dbReference>
<dbReference type="NCBIfam" id="NF004014">
    <property type="entry name" value="PRK05477.1-4"/>
    <property type="match status" value="1"/>
</dbReference>
<dbReference type="InterPro" id="IPR023168">
    <property type="entry name" value="GatB_Yqey_C_2"/>
</dbReference>
<dbReference type="EMBL" id="MNXQ01000014">
    <property type="protein sequence ID" value="OIP04108.1"/>
    <property type="molecule type" value="Genomic_DNA"/>
</dbReference>
<dbReference type="PROSITE" id="PS01234">
    <property type="entry name" value="GATB"/>
    <property type="match status" value="1"/>
</dbReference>
<comment type="subunit">
    <text evidence="2 10">Heterotrimer of A, B and C subunits.</text>
</comment>
<dbReference type="InterPro" id="IPR014746">
    <property type="entry name" value="Gln_synth/guanido_kin_cat_dom"/>
</dbReference>
<dbReference type="Pfam" id="PF02637">
    <property type="entry name" value="GatB_Yqey"/>
    <property type="match status" value="1"/>
</dbReference>
<evidence type="ECO:0000256" key="5">
    <source>
        <dbReference type="ARBA" id="ARBA00022840"/>
    </source>
</evidence>
<sequence>MTKLFSTIGLEIHVELKTKSKMFCGCPADHFQVKPNTHTCPVCLGLPGALPVPNKTAIDWTIMIGLALDCQINHESTFDRKHYFYPDLPKGFQISQYDDPFCQQGYLTLDSGKKILINRVHLEEDTAKLIHKKINNKDVTLVDFNRSGVALVEIVTEPVVTSGNEAKEFLKKLRDILRRLQVSDCDMEKGSMRLEANISLTADAKHLAEYKVEVKNLNSFRFVDQAINYEIERQTSLLEQGITPTQETRGYDDLKKQTFSQRIKEAAGDYRYFPEPDIPPIVLSKEYVENLRKQLPKLPETETAELVQRFHLNNSTAQLLVKDAVKLAYFKKYLTEIEPVKLANLIINKKIDLTKPLLLKTAAQAVDLKIIEKVIRENADAVAKYKAGKTSVIGFLVGQVMRLTHGKVDPKQAQQELLKHLRGVSS</sequence>
<comment type="catalytic activity">
    <reaction evidence="8 10">
        <text>L-aspartyl-tRNA(Asn) + L-glutamine + ATP + H2O = L-asparaginyl-tRNA(Asn) + L-glutamate + ADP + phosphate + 2 H(+)</text>
        <dbReference type="Rhea" id="RHEA:14513"/>
        <dbReference type="Rhea" id="RHEA-COMP:9674"/>
        <dbReference type="Rhea" id="RHEA-COMP:9677"/>
        <dbReference type="ChEBI" id="CHEBI:15377"/>
        <dbReference type="ChEBI" id="CHEBI:15378"/>
        <dbReference type="ChEBI" id="CHEBI:29985"/>
        <dbReference type="ChEBI" id="CHEBI:30616"/>
        <dbReference type="ChEBI" id="CHEBI:43474"/>
        <dbReference type="ChEBI" id="CHEBI:58359"/>
        <dbReference type="ChEBI" id="CHEBI:78515"/>
        <dbReference type="ChEBI" id="CHEBI:78516"/>
        <dbReference type="ChEBI" id="CHEBI:456216"/>
    </reaction>
</comment>
<comment type="function">
    <text evidence="7 10">Allows the formation of correctly charged Asn-tRNA(Asn) or Gln-tRNA(Gln) through the transamidation of misacylated Asp-tRNA(Asn) or Glu-tRNA(Gln) in organisms which lack either or both of asparaginyl-tRNA or glutaminyl-tRNA synthetases. The reaction takes place in the presence of glutamine and ATP through an activated phospho-Asp-tRNA(Asn) or phospho-Glu-tRNA(Gln).</text>
</comment>
<dbReference type="EC" id="6.3.5.-" evidence="10"/>
<proteinExistence type="inferred from homology"/>
<feature type="domain" description="Asn/Gln amidotransferase" evidence="11">
    <location>
        <begin position="328"/>
        <end position="421"/>
    </location>
</feature>
<protein>
    <recommendedName>
        <fullName evidence="10">Aspartyl/glutamyl-tRNA(Asn/Gln) amidotransferase subunit B</fullName>
        <shortName evidence="10">Asp/Glu-ADT subunit B</shortName>
        <ecNumber evidence="10">6.3.5.-</ecNumber>
    </recommendedName>
</protein>
<dbReference type="InterPro" id="IPR004413">
    <property type="entry name" value="GatB"/>
</dbReference>
<dbReference type="InterPro" id="IPR018027">
    <property type="entry name" value="Asn/Gln_amidotransferase"/>
</dbReference>
<dbReference type="GO" id="GO:0050567">
    <property type="term" value="F:glutaminyl-tRNA synthase (glutamine-hydrolyzing) activity"/>
    <property type="evidence" value="ECO:0007669"/>
    <property type="project" value="UniProtKB-UniRule"/>
</dbReference>
<evidence type="ECO:0000313" key="12">
    <source>
        <dbReference type="EMBL" id="OIP04108.1"/>
    </source>
</evidence>
<dbReference type="Gene3D" id="1.10.10.410">
    <property type="match status" value="1"/>
</dbReference>
<comment type="catalytic activity">
    <reaction evidence="9 10">
        <text>L-glutamyl-tRNA(Gln) + L-glutamine + ATP + H2O = L-glutaminyl-tRNA(Gln) + L-glutamate + ADP + phosphate + H(+)</text>
        <dbReference type="Rhea" id="RHEA:17521"/>
        <dbReference type="Rhea" id="RHEA-COMP:9681"/>
        <dbReference type="Rhea" id="RHEA-COMP:9684"/>
        <dbReference type="ChEBI" id="CHEBI:15377"/>
        <dbReference type="ChEBI" id="CHEBI:15378"/>
        <dbReference type="ChEBI" id="CHEBI:29985"/>
        <dbReference type="ChEBI" id="CHEBI:30616"/>
        <dbReference type="ChEBI" id="CHEBI:43474"/>
        <dbReference type="ChEBI" id="CHEBI:58359"/>
        <dbReference type="ChEBI" id="CHEBI:78520"/>
        <dbReference type="ChEBI" id="CHEBI:78521"/>
        <dbReference type="ChEBI" id="CHEBI:456216"/>
    </reaction>
</comment>
<dbReference type="NCBIfam" id="TIGR00133">
    <property type="entry name" value="gatB"/>
    <property type="match status" value="1"/>
</dbReference>
<dbReference type="SUPFAM" id="SSF89095">
    <property type="entry name" value="GatB/YqeY motif"/>
    <property type="match status" value="1"/>
</dbReference>
<dbReference type="SUPFAM" id="SSF55931">
    <property type="entry name" value="Glutamine synthetase/guanido kinase"/>
    <property type="match status" value="1"/>
</dbReference>
<dbReference type="GO" id="GO:0070681">
    <property type="term" value="P:glutaminyl-tRNAGln biosynthesis via transamidation"/>
    <property type="evidence" value="ECO:0007669"/>
    <property type="project" value="TreeGrafter"/>
</dbReference>
<dbReference type="FunFam" id="1.10.10.410:FF:000001">
    <property type="entry name" value="Aspartyl/glutamyl-tRNA(Asn/Gln) amidotransferase subunit B"/>
    <property type="match status" value="1"/>
</dbReference>
<dbReference type="GO" id="GO:0006412">
    <property type="term" value="P:translation"/>
    <property type="evidence" value="ECO:0007669"/>
    <property type="project" value="UniProtKB-UniRule"/>
</dbReference>
<evidence type="ECO:0000313" key="13">
    <source>
        <dbReference type="Proteomes" id="UP000183605"/>
    </source>
</evidence>
<dbReference type="HAMAP" id="MF_00121">
    <property type="entry name" value="GatB"/>
    <property type="match status" value="1"/>
</dbReference>
<evidence type="ECO:0000256" key="2">
    <source>
        <dbReference type="ARBA" id="ARBA00011123"/>
    </source>
</evidence>
<dbReference type="PANTHER" id="PTHR11659">
    <property type="entry name" value="GLUTAMYL-TRNA GLN AMIDOTRANSFERASE SUBUNIT B MITOCHONDRIAL AND PROKARYOTIC PET112-RELATED"/>
    <property type="match status" value="1"/>
</dbReference>
<evidence type="ECO:0000256" key="10">
    <source>
        <dbReference type="HAMAP-Rule" id="MF_00121"/>
    </source>
</evidence>
<dbReference type="SMART" id="SM00845">
    <property type="entry name" value="GatB_Yqey"/>
    <property type="match status" value="1"/>
</dbReference>
<dbReference type="InterPro" id="IPR017958">
    <property type="entry name" value="Gln-tRNA_amidoTrfase_suB_CS"/>
</dbReference>
<dbReference type="InterPro" id="IPR006075">
    <property type="entry name" value="Asn/Gln-tRNA_Trfase_suB/E_cat"/>
</dbReference>
<dbReference type="NCBIfam" id="NF004012">
    <property type="entry name" value="PRK05477.1-2"/>
    <property type="match status" value="1"/>
</dbReference>
<evidence type="ECO:0000256" key="4">
    <source>
        <dbReference type="ARBA" id="ARBA00022741"/>
    </source>
</evidence>
<evidence type="ECO:0000256" key="3">
    <source>
        <dbReference type="ARBA" id="ARBA00022598"/>
    </source>
</evidence>
<evidence type="ECO:0000259" key="11">
    <source>
        <dbReference type="SMART" id="SM00845"/>
    </source>
</evidence>
<evidence type="ECO:0000256" key="8">
    <source>
        <dbReference type="ARBA" id="ARBA00047380"/>
    </source>
</evidence>
<dbReference type="GO" id="GO:0050566">
    <property type="term" value="F:asparaginyl-tRNA synthase (glutamine-hydrolyzing) activity"/>
    <property type="evidence" value="ECO:0007669"/>
    <property type="project" value="RHEA"/>
</dbReference>